<dbReference type="AlphaFoldDB" id="A0A1G4VG08"/>
<protein>
    <submittedName>
        <fullName evidence="1">Uncharacterized protein</fullName>
    </submittedName>
</protein>
<reference evidence="2" key="1">
    <citation type="submission" date="2016-10" db="EMBL/GenBank/DDBJ databases">
        <authorList>
            <person name="Varghese N."/>
            <person name="Submissions S."/>
        </authorList>
    </citation>
    <scope>NUCLEOTIDE SEQUENCE [LARGE SCALE GENOMIC DNA]</scope>
    <source>
        <strain evidence="2">UNC267MFSha1.1M11</strain>
    </source>
</reference>
<evidence type="ECO:0000313" key="2">
    <source>
        <dbReference type="Proteomes" id="UP000199707"/>
    </source>
</evidence>
<evidence type="ECO:0000313" key="1">
    <source>
        <dbReference type="EMBL" id="SCX06178.1"/>
    </source>
</evidence>
<name>A0A1G4VG08_9MYCO</name>
<dbReference type="EMBL" id="FMUB01000002">
    <property type="protein sequence ID" value="SCX06178.1"/>
    <property type="molecule type" value="Genomic_DNA"/>
</dbReference>
<gene>
    <name evidence="1" type="ORF">SAMN02799620_00826</name>
</gene>
<dbReference type="STRING" id="1502745.SAMN02799620_00826"/>
<organism evidence="1 2">
    <name type="scientific">Mycolicibacterium fluoranthenivorans</name>
    <dbReference type="NCBI Taxonomy" id="258505"/>
    <lineage>
        <taxon>Bacteria</taxon>
        <taxon>Bacillati</taxon>
        <taxon>Actinomycetota</taxon>
        <taxon>Actinomycetes</taxon>
        <taxon>Mycobacteriales</taxon>
        <taxon>Mycobacteriaceae</taxon>
        <taxon>Mycolicibacterium</taxon>
    </lineage>
</organism>
<dbReference type="Proteomes" id="UP000199707">
    <property type="component" value="Unassembled WGS sequence"/>
</dbReference>
<accession>A0A1G4VG08</accession>
<proteinExistence type="predicted"/>
<sequence>MTHGGGDIPFGSGCFVVCVIATVCSLACRTYCGGVRLFLADDAWSELTSGAEPVVRVAAADLGQARRARARLRGGPERVAVILDIEVTVAAHGDVRAAYASLDGKTAGVRYAGTVDGLAGLIADIESAEVADGVTLVAADSPQDLRGLGEDVLRRLAERGRISA</sequence>